<evidence type="ECO:0000256" key="4">
    <source>
        <dbReference type="SAM" id="SignalP"/>
    </source>
</evidence>
<accession>A0A1D1YCI8</accession>
<feature type="non-terminal residue" evidence="5">
    <location>
        <position position="1"/>
    </location>
</feature>
<dbReference type="InterPro" id="IPR050317">
    <property type="entry name" value="Plant_Fungal_Acyltransferase"/>
</dbReference>
<evidence type="ECO:0000256" key="3">
    <source>
        <dbReference type="ARBA" id="ARBA00023315"/>
    </source>
</evidence>
<keyword evidence="2 5" id="KW-0808">Transferase</keyword>
<evidence type="ECO:0000256" key="2">
    <source>
        <dbReference type="ARBA" id="ARBA00022679"/>
    </source>
</evidence>
<dbReference type="GO" id="GO:0016747">
    <property type="term" value="F:acyltransferase activity, transferring groups other than amino-acyl groups"/>
    <property type="evidence" value="ECO:0007669"/>
    <property type="project" value="TreeGrafter"/>
</dbReference>
<evidence type="ECO:0000256" key="1">
    <source>
        <dbReference type="ARBA" id="ARBA00009861"/>
    </source>
</evidence>
<dbReference type="PANTHER" id="PTHR31642:SF316">
    <property type="entry name" value="PROTEIN ECERIFERUM 26-LIKE"/>
    <property type="match status" value="1"/>
</dbReference>
<protein>
    <submittedName>
        <fullName evidence="5">Hydroxycinnamoyl-Coenzyme A shikimate/quinate hydroxycinnamoyltransferase</fullName>
    </submittedName>
</protein>
<gene>
    <name evidence="5" type="primary">HCT_14</name>
    <name evidence="5" type="ORF">g.68821</name>
</gene>
<sequence length="479" mass="50526">SLSLSLFCVLVVGEGGAGGFAMPGEPRSRVTILAKSTSVSSTPVRPGKRYPLSPLDHAMARHALHLVFYYPAPTAAAAAMSRDRLRASLSEVLTHYPAVTGRLTRPAEDGGNWVVRCNDAGVRVLDARVGCSLEEWLRSAAPASERELAQWEPMGDDPFIWSPFCIQMSEFECGGLAIGLSCTHMYADPTCATLLVKAWGDAHRRACIANPPFFHPPGLRARPQPNLSTPSSAFLLSKSSSSSTSPTSPAAAAMSTATFRFSDQAVRSCLAELHPSCPDATPFDALASLFWWRSGGTAGPLTLCIDFRKLMHAPLPHGYFGNALHFSTVAAPGGEWGAAAEALRAHVAGLAEEEFWSAVDWVESRRDAATGAFAGAFQMYGPELTCASFEHLFSYGAGFGKEAAAGEGGGGGGRPAHVACHVGGAEGKGLILVLPGPPEEAGAMGRTVMVTLPEDKAEMIRNDEVILKLGPTLLFNSSA</sequence>
<keyword evidence="3" id="KW-0012">Acyltransferase</keyword>
<feature type="signal peptide" evidence="4">
    <location>
        <begin position="1"/>
        <end position="19"/>
    </location>
</feature>
<feature type="chain" id="PRO_5008900107" evidence="4">
    <location>
        <begin position="20"/>
        <end position="479"/>
    </location>
</feature>
<dbReference type="EMBL" id="GDJX01015612">
    <property type="protein sequence ID" value="JAT52324.1"/>
    <property type="molecule type" value="Transcribed_RNA"/>
</dbReference>
<name>A0A1D1YCI8_9ARAE</name>
<dbReference type="InterPro" id="IPR023213">
    <property type="entry name" value="CAT-like_dom_sf"/>
</dbReference>
<keyword evidence="4" id="KW-0732">Signal</keyword>
<proteinExistence type="inferred from homology"/>
<dbReference type="Gene3D" id="3.30.559.10">
    <property type="entry name" value="Chloramphenicol acetyltransferase-like domain"/>
    <property type="match status" value="2"/>
</dbReference>
<dbReference type="PANTHER" id="PTHR31642">
    <property type="entry name" value="TRICHOTHECENE 3-O-ACETYLTRANSFERASE"/>
    <property type="match status" value="1"/>
</dbReference>
<reference evidence="5" key="1">
    <citation type="submission" date="2015-07" db="EMBL/GenBank/DDBJ databases">
        <title>Transcriptome Assembly of Anthurium amnicola.</title>
        <authorList>
            <person name="Suzuki J."/>
        </authorList>
    </citation>
    <scope>NUCLEOTIDE SEQUENCE</scope>
</reference>
<dbReference type="SUPFAM" id="SSF52777">
    <property type="entry name" value="CoA-dependent acyltransferases"/>
    <property type="match status" value="1"/>
</dbReference>
<dbReference type="AlphaFoldDB" id="A0A1D1YCI8"/>
<organism evidence="5">
    <name type="scientific">Anthurium amnicola</name>
    <dbReference type="NCBI Taxonomy" id="1678845"/>
    <lineage>
        <taxon>Eukaryota</taxon>
        <taxon>Viridiplantae</taxon>
        <taxon>Streptophyta</taxon>
        <taxon>Embryophyta</taxon>
        <taxon>Tracheophyta</taxon>
        <taxon>Spermatophyta</taxon>
        <taxon>Magnoliopsida</taxon>
        <taxon>Liliopsida</taxon>
        <taxon>Araceae</taxon>
        <taxon>Pothoideae</taxon>
        <taxon>Potheae</taxon>
        <taxon>Anthurium</taxon>
    </lineage>
</organism>
<evidence type="ECO:0000313" key="5">
    <source>
        <dbReference type="EMBL" id="JAT52324.1"/>
    </source>
</evidence>
<comment type="similarity">
    <text evidence="1">Belongs to the plant acyltransferase family.</text>
</comment>
<dbReference type="Pfam" id="PF02458">
    <property type="entry name" value="Transferase"/>
    <property type="match status" value="1"/>
</dbReference>